<gene>
    <name evidence="3" type="ORF">HLB35_16225</name>
</gene>
<proteinExistence type="predicted"/>
<feature type="region of interest" description="Disordered" evidence="1">
    <location>
        <begin position="474"/>
        <end position="512"/>
    </location>
</feature>
<protein>
    <submittedName>
        <fullName evidence="3">Relaxase/mobilization nuclease domain-containing protein</fullName>
    </submittedName>
</protein>
<name>A0A7Y3U2B0_9GAMM</name>
<dbReference type="EMBL" id="JABFHI010000018">
    <property type="protein sequence ID" value="NOG32929.1"/>
    <property type="molecule type" value="Genomic_DNA"/>
</dbReference>
<evidence type="ECO:0000313" key="4">
    <source>
        <dbReference type="Proteomes" id="UP000588806"/>
    </source>
</evidence>
<organism evidence="3 4">
    <name type="scientific">Vreelandella azerica</name>
    <dbReference type="NCBI Taxonomy" id="2732867"/>
    <lineage>
        <taxon>Bacteria</taxon>
        <taxon>Pseudomonadati</taxon>
        <taxon>Pseudomonadota</taxon>
        <taxon>Gammaproteobacteria</taxon>
        <taxon>Oceanospirillales</taxon>
        <taxon>Halomonadaceae</taxon>
        <taxon>Vreelandella</taxon>
    </lineage>
</organism>
<reference evidence="3 4" key="1">
    <citation type="submission" date="2020-05" db="EMBL/GenBank/DDBJ databases">
        <authorList>
            <person name="Ruan W."/>
            <person name="Jeon C.O."/>
            <person name="Chun B.H."/>
        </authorList>
    </citation>
    <scope>NUCLEOTIDE SEQUENCE [LARGE SCALE GENOMIC DNA]</scope>
    <source>
        <strain evidence="3 4">TBZ9</strain>
    </source>
</reference>
<dbReference type="Pfam" id="PF03432">
    <property type="entry name" value="Relaxase"/>
    <property type="match status" value="1"/>
</dbReference>
<keyword evidence="4" id="KW-1185">Reference proteome</keyword>
<feature type="region of interest" description="Disordered" evidence="1">
    <location>
        <begin position="357"/>
        <end position="406"/>
    </location>
</feature>
<dbReference type="AlphaFoldDB" id="A0A7Y3U2B0"/>
<evidence type="ECO:0000313" key="3">
    <source>
        <dbReference type="EMBL" id="NOG32929.1"/>
    </source>
</evidence>
<dbReference type="InterPro" id="IPR005094">
    <property type="entry name" value="Endonuclease_MobA/VirD2"/>
</dbReference>
<feature type="compositionally biased region" description="Basic and acidic residues" evidence="1">
    <location>
        <begin position="474"/>
        <end position="496"/>
    </location>
</feature>
<comment type="caution">
    <text evidence="3">The sequence shown here is derived from an EMBL/GenBank/DDBJ whole genome shotgun (WGS) entry which is preliminary data.</text>
</comment>
<accession>A0A7Y3U2B0</accession>
<dbReference type="RefSeq" id="WP_171703382.1">
    <property type="nucleotide sequence ID" value="NZ_JABFHI010000018.1"/>
</dbReference>
<dbReference type="Proteomes" id="UP000588806">
    <property type="component" value="Unassembled WGS sequence"/>
</dbReference>
<feature type="compositionally biased region" description="Basic and acidic residues" evidence="1">
    <location>
        <begin position="304"/>
        <end position="317"/>
    </location>
</feature>
<feature type="domain" description="MobA/VirD2-like nuclease" evidence="2">
    <location>
        <begin position="65"/>
        <end position="134"/>
    </location>
</feature>
<evidence type="ECO:0000259" key="2">
    <source>
        <dbReference type="Pfam" id="PF03432"/>
    </source>
</evidence>
<feature type="region of interest" description="Disordered" evidence="1">
    <location>
        <begin position="304"/>
        <end position="330"/>
    </location>
</feature>
<evidence type="ECO:0000256" key="1">
    <source>
        <dbReference type="SAM" id="MobiDB-lite"/>
    </source>
</evidence>
<feature type="compositionally biased region" description="Basic and acidic residues" evidence="1">
    <location>
        <begin position="370"/>
        <end position="380"/>
    </location>
</feature>
<reference evidence="3 4" key="2">
    <citation type="submission" date="2020-06" db="EMBL/GenBank/DDBJ databases">
        <title>Halomonas songnenensis sp. nov., a moderately halophilic bacterium isolated from saline and alkaline soils.</title>
        <authorList>
            <person name="Jiang J."/>
            <person name="Pan Y."/>
        </authorList>
    </citation>
    <scope>NUCLEOTIDE SEQUENCE [LARGE SCALE GENOMIC DNA]</scope>
    <source>
        <strain evidence="3 4">TBZ9</strain>
    </source>
</reference>
<sequence>MIVGFATRGQGRGSGPVGYCVQETVTQAKKGTHTRTPPPTVLRGDPAATEQLIDSLEFRYRYKSGVLSFAPGEVITPEQEQNIMDRFEKVAFAGLHPDQYNILWVRHEHAGHHELHFVTPRVELTTGKSLNICPPGRGARAAYDDFRSMINAEYGLADPDDPARERDIQHPPGDRKAVEWEDLGLPEGVSAAKRRMELRDLAHSLIAKRVEAGLIRDRDSLLEQVHELGFSVTRASKSSITLLHPDDPEETRFKMKGAIYGAGWELESTLEAANQPRERDYSRCDSRAAERYAERVEGHIQKRAEYNRSRYAPRDETSGQAVPGLDAVAEPAPGDDLAGYLRRGLGVDAVPVSDDPAAAADAAGTRHQGRGTDRAEREGVPIDAEERDSETAGVGPDLHRGAVNDGIGEDAARRVRAIREAAERAAESARRCVDRAGACLKRIRGVEPASDYLAAAVGRIENLVLDREAEKSSLMLEKDSKEKPSESKMDSQDLNRKSNSPGPIDASRNFKF</sequence>